<protein>
    <submittedName>
        <fullName evidence="3">Helix-hairpin-helix domain-containing protein</fullName>
    </submittedName>
</protein>
<keyword evidence="2" id="KW-0472">Membrane</keyword>
<feature type="compositionally biased region" description="Low complexity" evidence="1">
    <location>
        <begin position="136"/>
        <end position="152"/>
    </location>
</feature>
<feature type="region of interest" description="Disordered" evidence="1">
    <location>
        <begin position="103"/>
        <end position="162"/>
    </location>
</feature>
<dbReference type="InterPro" id="IPR051675">
    <property type="entry name" value="Endo/Exo/Phosphatase_dom_1"/>
</dbReference>
<feature type="transmembrane region" description="Helical" evidence="2">
    <location>
        <begin position="66"/>
        <end position="87"/>
    </location>
</feature>
<dbReference type="Proteomes" id="UP000451860">
    <property type="component" value="Unassembled WGS sequence"/>
</dbReference>
<feature type="transmembrane region" description="Helical" evidence="2">
    <location>
        <begin position="12"/>
        <end position="36"/>
    </location>
</feature>
<dbReference type="Gene3D" id="1.10.150.320">
    <property type="entry name" value="Photosystem II 12 kDa extrinsic protein"/>
    <property type="match status" value="1"/>
</dbReference>
<name>A0A7J5UU57_9MICO</name>
<dbReference type="EMBL" id="WHJE01000004">
    <property type="protein sequence ID" value="KAE8765808.1"/>
    <property type="molecule type" value="Genomic_DNA"/>
</dbReference>
<dbReference type="OrthoDB" id="9790239at2"/>
<evidence type="ECO:0000313" key="3">
    <source>
        <dbReference type="EMBL" id="KAE8765808.1"/>
    </source>
</evidence>
<proteinExistence type="predicted"/>
<dbReference type="InterPro" id="IPR010994">
    <property type="entry name" value="RuvA_2-like"/>
</dbReference>
<keyword evidence="4" id="KW-1185">Reference proteome</keyword>
<dbReference type="PANTHER" id="PTHR21180">
    <property type="entry name" value="ENDONUCLEASE/EXONUCLEASE/PHOSPHATASE FAMILY DOMAIN-CONTAINING PROTEIN 1"/>
    <property type="match status" value="1"/>
</dbReference>
<comment type="caution">
    <text evidence="3">The sequence shown here is derived from an EMBL/GenBank/DDBJ whole genome shotgun (WGS) entry which is preliminary data.</text>
</comment>
<dbReference type="RefSeq" id="WP_152200585.1">
    <property type="nucleotide sequence ID" value="NZ_VUKF01000004.1"/>
</dbReference>
<evidence type="ECO:0000256" key="1">
    <source>
        <dbReference type="SAM" id="MobiDB-lite"/>
    </source>
</evidence>
<evidence type="ECO:0000256" key="2">
    <source>
        <dbReference type="SAM" id="Phobius"/>
    </source>
</evidence>
<reference evidence="3 4" key="1">
    <citation type="submission" date="2019-10" db="EMBL/GenBank/DDBJ databases">
        <title>Georgenia wutianyii sp. nov. and Georgenia yuyongxinii sp. nov. isolated from plateau pika (Ochotona curzoniae) in the Qinghai-Tibet plateau of China.</title>
        <authorList>
            <person name="Tian Z."/>
        </authorList>
    </citation>
    <scope>NUCLEOTIDE SEQUENCE [LARGE SCALE GENOMIC DNA]</scope>
    <source>
        <strain evidence="3 4">DSM 21501</strain>
    </source>
</reference>
<dbReference type="Pfam" id="PF12836">
    <property type="entry name" value="HHH_3"/>
    <property type="match status" value="1"/>
</dbReference>
<accession>A0A7J5UU57</accession>
<keyword evidence="2" id="KW-1133">Transmembrane helix</keyword>
<keyword evidence="2" id="KW-0812">Transmembrane</keyword>
<dbReference type="AlphaFoldDB" id="A0A7J5UU57"/>
<sequence>MSVQLVPPRAWLWWMSSWIVFTFFAGHTTWVAFGIVGLAARRGRWVVAAVAYLVATLVLGSGELGAWGIVARGVLCLIGIVHALVVNRRWLAIMWGRREARATDEARKQARPRSRRQGRGGAGTSRRQNQAGAEPVASPARARTAATVPAGAEGLLDQPGTSRSDYLADAPVDVNTASAAQLARLPSLSQSRARRLVKERNRRGGFASLEAFAAAAEIQPHQLVRLREAATCSPPPRKPRTFGRRVDL</sequence>
<evidence type="ECO:0000313" key="4">
    <source>
        <dbReference type="Proteomes" id="UP000451860"/>
    </source>
</evidence>
<feature type="compositionally biased region" description="Basic residues" evidence="1">
    <location>
        <begin position="109"/>
        <end position="118"/>
    </location>
</feature>
<dbReference type="PANTHER" id="PTHR21180:SF32">
    <property type="entry name" value="ENDONUCLEASE_EXONUCLEASE_PHOSPHATASE FAMILY DOMAIN-CONTAINING PROTEIN 1"/>
    <property type="match status" value="1"/>
</dbReference>
<organism evidence="3 4">
    <name type="scientific">Georgenia thermotolerans</name>
    <dbReference type="NCBI Taxonomy" id="527326"/>
    <lineage>
        <taxon>Bacteria</taxon>
        <taxon>Bacillati</taxon>
        <taxon>Actinomycetota</taxon>
        <taxon>Actinomycetes</taxon>
        <taxon>Micrococcales</taxon>
        <taxon>Bogoriellaceae</taxon>
        <taxon>Georgenia</taxon>
    </lineage>
</organism>
<feature type="transmembrane region" description="Helical" evidence="2">
    <location>
        <begin position="43"/>
        <end position="60"/>
    </location>
</feature>
<gene>
    <name evidence="3" type="ORF">GB883_01755</name>
</gene>
<dbReference type="SUPFAM" id="SSF47781">
    <property type="entry name" value="RuvA domain 2-like"/>
    <property type="match status" value="1"/>
</dbReference>